<evidence type="ECO:0000256" key="10">
    <source>
        <dbReference type="ARBA" id="ARBA00022917"/>
    </source>
</evidence>
<dbReference type="Pfam" id="PF09190">
    <property type="entry name" value="DALR_2"/>
    <property type="match status" value="1"/>
</dbReference>
<dbReference type="AlphaFoldDB" id="A0A0F7WS84"/>
<feature type="binding site" evidence="13">
    <location>
        <position position="244"/>
    </location>
    <ligand>
        <name>Zn(2+)</name>
        <dbReference type="ChEBI" id="CHEBI:29105"/>
    </ligand>
</feature>
<evidence type="ECO:0000256" key="6">
    <source>
        <dbReference type="ARBA" id="ARBA00022723"/>
    </source>
</evidence>
<evidence type="ECO:0000256" key="11">
    <source>
        <dbReference type="ARBA" id="ARBA00023146"/>
    </source>
</evidence>
<dbReference type="InterPro" id="IPR032678">
    <property type="entry name" value="tRNA-synt_1_cat_dom"/>
</dbReference>
<dbReference type="HAMAP" id="MF_00041">
    <property type="entry name" value="Cys_tRNA_synth"/>
    <property type="match status" value="1"/>
</dbReference>
<keyword evidence="6 13" id="KW-0479">Metal-binding</keyword>
<comment type="subcellular location">
    <subcellularLocation>
        <location evidence="1 13">Cytoplasm</location>
    </subcellularLocation>
</comment>
<name>A0A0F7WS84_CHLPN</name>
<dbReference type="GO" id="GO:0006423">
    <property type="term" value="P:cysteinyl-tRNA aminoacylation"/>
    <property type="evidence" value="ECO:0007669"/>
    <property type="project" value="UniProtKB-UniRule"/>
</dbReference>
<dbReference type="Pfam" id="PF23493">
    <property type="entry name" value="CysS_C"/>
    <property type="match status" value="1"/>
</dbReference>
<comment type="catalytic activity">
    <reaction evidence="12 13">
        <text>tRNA(Cys) + L-cysteine + ATP = L-cysteinyl-tRNA(Cys) + AMP + diphosphate</text>
        <dbReference type="Rhea" id="RHEA:17773"/>
        <dbReference type="Rhea" id="RHEA-COMP:9661"/>
        <dbReference type="Rhea" id="RHEA-COMP:9679"/>
        <dbReference type="ChEBI" id="CHEBI:30616"/>
        <dbReference type="ChEBI" id="CHEBI:33019"/>
        <dbReference type="ChEBI" id="CHEBI:35235"/>
        <dbReference type="ChEBI" id="CHEBI:78442"/>
        <dbReference type="ChEBI" id="CHEBI:78517"/>
        <dbReference type="ChEBI" id="CHEBI:456215"/>
        <dbReference type="EC" id="6.1.1.16"/>
    </reaction>
</comment>
<dbReference type="PANTHER" id="PTHR10890:SF3">
    <property type="entry name" value="CYSTEINE--TRNA LIGASE, CYTOPLASMIC"/>
    <property type="match status" value="1"/>
</dbReference>
<comment type="subunit">
    <text evidence="3 13">Monomer.</text>
</comment>
<keyword evidence="10 13" id="KW-0648">Protein biosynthesis</keyword>
<keyword evidence="8 13" id="KW-0862">Zinc</keyword>
<evidence type="ECO:0000256" key="2">
    <source>
        <dbReference type="ARBA" id="ARBA00005594"/>
    </source>
</evidence>
<evidence type="ECO:0000256" key="7">
    <source>
        <dbReference type="ARBA" id="ARBA00022741"/>
    </source>
</evidence>
<dbReference type="Pfam" id="PF01406">
    <property type="entry name" value="tRNA-synt_1e"/>
    <property type="match status" value="1"/>
</dbReference>
<proteinExistence type="inferred from homology"/>
<dbReference type="GO" id="GO:0005524">
    <property type="term" value="F:ATP binding"/>
    <property type="evidence" value="ECO:0007669"/>
    <property type="project" value="UniProtKB-UniRule"/>
</dbReference>
<dbReference type="SMART" id="SM00840">
    <property type="entry name" value="DALR_2"/>
    <property type="match status" value="1"/>
</dbReference>
<keyword evidence="11 13" id="KW-0030">Aminoacyl-tRNA synthetase</keyword>
<dbReference type="PRINTS" id="PR00983">
    <property type="entry name" value="TRNASYNTHCYS"/>
</dbReference>
<evidence type="ECO:0000256" key="4">
    <source>
        <dbReference type="ARBA" id="ARBA00022490"/>
    </source>
</evidence>
<dbReference type="GO" id="GO:0008270">
    <property type="term" value="F:zinc ion binding"/>
    <property type="evidence" value="ECO:0007669"/>
    <property type="project" value="UniProtKB-UniRule"/>
</dbReference>
<gene>
    <name evidence="13 15" type="primary">cysS</name>
    <name evidence="15" type="ORF">BN1224_DC9_CD_00050</name>
</gene>
<evidence type="ECO:0000256" key="1">
    <source>
        <dbReference type="ARBA" id="ARBA00004496"/>
    </source>
</evidence>
<dbReference type="CDD" id="cd00672">
    <property type="entry name" value="CysRS_core"/>
    <property type="match status" value="1"/>
</dbReference>
<evidence type="ECO:0000256" key="9">
    <source>
        <dbReference type="ARBA" id="ARBA00022840"/>
    </source>
</evidence>
<dbReference type="NCBIfam" id="TIGR00435">
    <property type="entry name" value="cysS"/>
    <property type="match status" value="1"/>
</dbReference>
<dbReference type="InterPro" id="IPR015803">
    <property type="entry name" value="Cys-tRNA-ligase"/>
</dbReference>
<feature type="short sequence motif" description="'HIGH' region" evidence="13">
    <location>
        <begin position="36"/>
        <end position="46"/>
    </location>
</feature>
<feature type="binding site" evidence="13">
    <location>
        <position position="219"/>
    </location>
    <ligand>
        <name>Zn(2+)</name>
        <dbReference type="ChEBI" id="CHEBI:29105"/>
    </ligand>
</feature>
<dbReference type="SUPFAM" id="SSF52374">
    <property type="entry name" value="Nucleotidylyl transferase"/>
    <property type="match status" value="1"/>
</dbReference>
<dbReference type="Gene3D" id="3.40.50.620">
    <property type="entry name" value="HUPs"/>
    <property type="match status" value="1"/>
</dbReference>
<evidence type="ECO:0000256" key="12">
    <source>
        <dbReference type="ARBA" id="ARBA00047398"/>
    </source>
</evidence>
<evidence type="ECO:0000256" key="8">
    <source>
        <dbReference type="ARBA" id="ARBA00022833"/>
    </source>
</evidence>
<accession>A0A0F7WS84</accession>
<keyword evidence="9 13" id="KW-0067">ATP-binding</keyword>
<feature type="binding site" evidence="13">
    <location>
        <position position="279"/>
    </location>
    <ligand>
        <name>ATP</name>
        <dbReference type="ChEBI" id="CHEBI:30616"/>
    </ligand>
</feature>
<dbReference type="Gene3D" id="1.20.120.1910">
    <property type="entry name" value="Cysteine-tRNA ligase, C-terminal anti-codon recognition domain"/>
    <property type="match status" value="1"/>
</dbReference>
<sequence length="474" mass="53857">MAFSHIEGLYFYNTASQKKELFFPNHTPVRLYTCGPTVYDYAHIGNFRTYVFEDILKRTLVFFGYSVTHVMNITDVEDKTIAGASKKNIPLQEYTQPYTEAFFEDLDTLNIARADFYPHATHYIPQMIQAITKLLEQGIAYIGQDASVYFSLNRFPNYGKLSHLDLSSLRCCSRISADEYDKENPSDFVLWKAYNPERDGVIYWESPFGKGRPGWHLECSIMAMELLGDSLDIHAGGVDNIFPHHENEIAQSEALSGKPFARYWLHSEHLLIDGKKMSKSLGNFLTLRDLLHQGFTGQEVRYMLLQSHYRTQLNFTEEALLACRHALRRLKDFVSRLEGVDLPGESPLPRTLDSSSQFIEAFSRALANDLNVSTGFASLFDFVHEINTLIDQGHFSKADSLYILDTLKKVDTVLGVLPLTTSVCIPETVMQLVAEREEARKTKNWAMADTLRDEILAAGFLVEDSKSGPKVKPL</sequence>
<comment type="cofactor">
    <cofactor evidence="13">
        <name>Zn(2+)</name>
        <dbReference type="ChEBI" id="CHEBI:29105"/>
    </cofactor>
    <text evidence="13">Binds 1 zinc ion per subunit.</text>
</comment>
<dbReference type="SUPFAM" id="SSF47323">
    <property type="entry name" value="Anticodon-binding domain of a subclass of class I aminoacyl-tRNA synthetases"/>
    <property type="match status" value="1"/>
</dbReference>
<dbReference type="EMBL" id="LN847059">
    <property type="protein sequence ID" value="CRI43070.1"/>
    <property type="molecule type" value="Genomic_DNA"/>
</dbReference>
<evidence type="ECO:0000259" key="14">
    <source>
        <dbReference type="SMART" id="SM00840"/>
    </source>
</evidence>
<feature type="short sequence motif" description="'KMSKS' region" evidence="13">
    <location>
        <begin position="276"/>
        <end position="280"/>
    </location>
</feature>
<evidence type="ECO:0000256" key="5">
    <source>
        <dbReference type="ARBA" id="ARBA00022598"/>
    </source>
</evidence>
<feature type="domain" description="Cysteinyl-tRNA synthetase class Ia DALR" evidence="14">
    <location>
        <begin position="361"/>
        <end position="423"/>
    </location>
</feature>
<dbReference type="FunFam" id="3.40.50.620:FF:000130">
    <property type="entry name" value="Cysteine--tRNA ligase"/>
    <property type="match status" value="1"/>
</dbReference>
<dbReference type="InterPro" id="IPR024909">
    <property type="entry name" value="Cys-tRNA/MSH_ligase"/>
</dbReference>
<protein>
    <recommendedName>
        <fullName evidence="13">Cysteine--tRNA ligase</fullName>
        <ecNumber evidence="13">6.1.1.16</ecNumber>
    </recommendedName>
    <alternativeName>
        <fullName evidence="13">Cysteinyl-tRNA synthetase</fullName>
        <shortName evidence="13">CysRS</shortName>
    </alternativeName>
</protein>
<dbReference type="InterPro" id="IPR056411">
    <property type="entry name" value="CysS_C"/>
</dbReference>
<dbReference type="GO" id="GO:0004817">
    <property type="term" value="F:cysteine-tRNA ligase activity"/>
    <property type="evidence" value="ECO:0007669"/>
    <property type="project" value="UniProtKB-UniRule"/>
</dbReference>
<dbReference type="GO" id="GO:0005829">
    <property type="term" value="C:cytosol"/>
    <property type="evidence" value="ECO:0007669"/>
    <property type="project" value="TreeGrafter"/>
</dbReference>
<keyword evidence="5 13" id="KW-0436">Ligase</keyword>
<feature type="binding site" evidence="13">
    <location>
        <position position="248"/>
    </location>
    <ligand>
        <name>Zn(2+)</name>
        <dbReference type="ChEBI" id="CHEBI:29105"/>
    </ligand>
</feature>
<evidence type="ECO:0000256" key="3">
    <source>
        <dbReference type="ARBA" id="ARBA00011245"/>
    </source>
</evidence>
<dbReference type="InterPro" id="IPR014729">
    <property type="entry name" value="Rossmann-like_a/b/a_fold"/>
</dbReference>
<keyword evidence="4 13" id="KW-0963">Cytoplasm</keyword>
<organism evidence="15">
    <name type="scientific">Chlamydia pneumoniae</name>
    <name type="common">Chlamydophila pneumoniae</name>
    <dbReference type="NCBI Taxonomy" id="83558"/>
    <lineage>
        <taxon>Bacteria</taxon>
        <taxon>Pseudomonadati</taxon>
        <taxon>Chlamydiota</taxon>
        <taxon>Chlamydiia</taxon>
        <taxon>Chlamydiales</taxon>
        <taxon>Chlamydiaceae</taxon>
        <taxon>Chlamydia/Chlamydophila group</taxon>
        <taxon>Chlamydia</taxon>
    </lineage>
</organism>
<keyword evidence="7 13" id="KW-0547">Nucleotide-binding</keyword>
<dbReference type="InterPro" id="IPR015273">
    <property type="entry name" value="Cys-tRNA-synt_Ia_DALR"/>
</dbReference>
<comment type="similarity">
    <text evidence="2 13">Belongs to the class-I aminoacyl-tRNA synthetase family.</text>
</comment>
<dbReference type="InterPro" id="IPR009080">
    <property type="entry name" value="tRNAsynth_Ia_anticodon-bd"/>
</dbReference>
<evidence type="ECO:0000313" key="15">
    <source>
        <dbReference type="EMBL" id="CRI43070.1"/>
    </source>
</evidence>
<dbReference type="EC" id="6.1.1.16" evidence="13"/>
<dbReference type="PANTHER" id="PTHR10890">
    <property type="entry name" value="CYSTEINYL-TRNA SYNTHETASE"/>
    <property type="match status" value="1"/>
</dbReference>
<feature type="binding site" evidence="13">
    <location>
        <position position="34"/>
    </location>
    <ligand>
        <name>Zn(2+)</name>
        <dbReference type="ChEBI" id="CHEBI:29105"/>
    </ligand>
</feature>
<evidence type="ECO:0000256" key="13">
    <source>
        <dbReference type="HAMAP-Rule" id="MF_00041"/>
    </source>
</evidence>
<reference evidence="15" key="1">
    <citation type="submission" date="2015-05" db="EMBL/GenBank/DDBJ databases">
        <authorList>
            <person name="Rattei Thomas"/>
        </authorList>
    </citation>
    <scope>NUCLEOTIDE SEQUENCE</scope>
    <source>
        <strain evidence="15">DC9</strain>
    </source>
</reference>